<protein>
    <recommendedName>
        <fullName evidence="7">UDP-3-O-acylglucosamine N-acyltransferase</fullName>
        <ecNumber evidence="7">2.3.1.191</ecNumber>
    </recommendedName>
</protein>
<dbReference type="InterPro" id="IPR020573">
    <property type="entry name" value="UDP_GlcNAc_AcTrfase_non-rep"/>
</dbReference>
<dbReference type="EMBL" id="BLVP01000008">
    <property type="protein sequence ID" value="GFM37211.1"/>
    <property type="molecule type" value="Genomic_DNA"/>
</dbReference>
<dbReference type="PANTHER" id="PTHR43378">
    <property type="entry name" value="UDP-3-O-ACYLGLUCOSAMINE N-ACYLTRANSFERASE"/>
    <property type="match status" value="1"/>
</dbReference>
<name>A0A7J0BVL3_9BACT</name>
<dbReference type="InterPro" id="IPR007691">
    <property type="entry name" value="LpxD"/>
</dbReference>
<gene>
    <name evidence="7 9" type="primary">lpxD</name>
    <name evidence="9" type="ORF">DSM19430T_18950</name>
</gene>
<dbReference type="GO" id="GO:0016410">
    <property type="term" value="F:N-acyltransferase activity"/>
    <property type="evidence" value="ECO:0007669"/>
    <property type="project" value="InterPro"/>
</dbReference>
<evidence type="ECO:0000256" key="5">
    <source>
        <dbReference type="ARBA" id="ARBA00023098"/>
    </source>
</evidence>
<dbReference type="SUPFAM" id="SSF51161">
    <property type="entry name" value="Trimeric LpxA-like enzymes"/>
    <property type="match status" value="1"/>
</dbReference>
<feature type="active site" description="Proton acceptor" evidence="7">
    <location>
        <position position="236"/>
    </location>
</feature>
<keyword evidence="2 7" id="KW-0441">Lipid A biosynthesis</keyword>
<keyword evidence="5 7" id="KW-0443">Lipid metabolism</keyword>
<keyword evidence="6 7" id="KW-0012">Acyltransferase</keyword>
<dbReference type="RefSeq" id="WP_174409837.1">
    <property type="nucleotide sequence ID" value="NZ_BLVP01000008.1"/>
</dbReference>
<evidence type="ECO:0000313" key="9">
    <source>
        <dbReference type="EMBL" id="GFM37211.1"/>
    </source>
</evidence>
<dbReference type="EC" id="2.3.1.191" evidence="7"/>
<dbReference type="Gene3D" id="3.40.1390.10">
    <property type="entry name" value="MurE/MurF, N-terminal domain"/>
    <property type="match status" value="1"/>
</dbReference>
<evidence type="ECO:0000259" key="8">
    <source>
        <dbReference type="Pfam" id="PF04613"/>
    </source>
</evidence>
<dbReference type="InterPro" id="IPR001451">
    <property type="entry name" value="Hexapep"/>
</dbReference>
<feature type="domain" description="UDP-3-O-[3-hydroxymyristoyl] glucosamine N-acyltransferase non-repeat region" evidence="8">
    <location>
        <begin position="20"/>
        <end position="84"/>
    </location>
</feature>
<evidence type="ECO:0000256" key="4">
    <source>
        <dbReference type="ARBA" id="ARBA00022737"/>
    </source>
</evidence>
<keyword evidence="1 7" id="KW-0444">Lipid biosynthesis</keyword>
<comment type="caution">
    <text evidence="9">The sequence shown here is derived from an EMBL/GenBank/DDBJ whole genome shotgun (WGS) entry which is preliminary data.</text>
</comment>
<proteinExistence type="inferred from homology"/>
<keyword evidence="10" id="KW-1185">Reference proteome</keyword>
<keyword evidence="4 7" id="KW-0677">Repeat</keyword>
<comment type="pathway">
    <text evidence="7">Bacterial outer membrane biogenesis; LPS lipid A biosynthesis.</text>
</comment>
<dbReference type="Pfam" id="PF00132">
    <property type="entry name" value="Hexapep"/>
    <property type="match status" value="1"/>
</dbReference>
<accession>A0A7J0BVL3</accession>
<dbReference type="UniPathway" id="UPA00973"/>
<dbReference type="NCBIfam" id="TIGR01853">
    <property type="entry name" value="lipid_A_lpxD"/>
    <property type="match status" value="1"/>
</dbReference>
<dbReference type="CDD" id="cd03352">
    <property type="entry name" value="LbH_LpxD"/>
    <property type="match status" value="1"/>
</dbReference>
<evidence type="ECO:0000256" key="6">
    <source>
        <dbReference type="ARBA" id="ARBA00023315"/>
    </source>
</evidence>
<comment type="function">
    <text evidence="7">Catalyzes the N-acylation of UDP-3-O-acylglucosamine using 3-hydroxyacyl-ACP as the acyl donor. Is involved in the biosynthesis of lipid A, a phosphorylated glycolipid that anchors the lipopolysaccharide to the outer membrane of the cell.</text>
</comment>
<dbReference type="Gene3D" id="2.160.10.10">
    <property type="entry name" value="Hexapeptide repeat proteins"/>
    <property type="match status" value="1"/>
</dbReference>
<reference evidence="9 10" key="1">
    <citation type="submission" date="2020-05" db="EMBL/GenBank/DDBJ databases">
        <title>Draft genome sequence of Desulfovibrio psychrotolerans JS1T.</title>
        <authorList>
            <person name="Ueno A."/>
            <person name="Tamazawa S."/>
            <person name="Tamamura S."/>
            <person name="Murakami T."/>
            <person name="Kiyama T."/>
            <person name="Inomata H."/>
            <person name="Amano Y."/>
            <person name="Miyakawa K."/>
            <person name="Tamaki H."/>
            <person name="Naganuma T."/>
            <person name="Kaneko K."/>
        </authorList>
    </citation>
    <scope>NUCLEOTIDE SEQUENCE [LARGE SCALE GENOMIC DNA]</scope>
    <source>
        <strain evidence="9 10">JS1</strain>
    </source>
</reference>
<evidence type="ECO:0000256" key="2">
    <source>
        <dbReference type="ARBA" id="ARBA00022556"/>
    </source>
</evidence>
<dbReference type="Proteomes" id="UP000503820">
    <property type="component" value="Unassembled WGS sequence"/>
</dbReference>
<evidence type="ECO:0000256" key="7">
    <source>
        <dbReference type="HAMAP-Rule" id="MF_00523"/>
    </source>
</evidence>
<dbReference type="AlphaFoldDB" id="A0A7J0BVL3"/>
<dbReference type="GO" id="GO:0103118">
    <property type="term" value="F:UDP-3-O-[(3R)-3-hydroxyacyl]-glucosamine N-acyltransferase activity"/>
    <property type="evidence" value="ECO:0007669"/>
    <property type="project" value="UniProtKB-EC"/>
</dbReference>
<dbReference type="Pfam" id="PF04613">
    <property type="entry name" value="LpxD"/>
    <property type="match status" value="1"/>
</dbReference>
<dbReference type="HAMAP" id="MF_00523">
    <property type="entry name" value="LpxD"/>
    <property type="match status" value="1"/>
</dbReference>
<organism evidence="9 10">
    <name type="scientific">Desulfovibrio psychrotolerans</name>
    <dbReference type="NCBI Taxonomy" id="415242"/>
    <lineage>
        <taxon>Bacteria</taxon>
        <taxon>Pseudomonadati</taxon>
        <taxon>Thermodesulfobacteriota</taxon>
        <taxon>Desulfovibrionia</taxon>
        <taxon>Desulfovibrionales</taxon>
        <taxon>Desulfovibrionaceae</taxon>
        <taxon>Desulfovibrio</taxon>
    </lineage>
</organism>
<dbReference type="NCBIfam" id="NF002060">
    <property type="entry name" value="PRK00892.1"/>
    <property type="match status" value="1"/>
</dbReference>
<dbReference type="PANTHER" id="PTHR43378:SF2">
    <property type="entry name" value="UDP-3-O-ACYLGLUCOSAMINE N-ACYLTRANSFERASE 1, MITOCHONDRIAL-RELATED"/>
    <property type="match status" value="1"/>
</dbReference>
<evidence type="ECO:0000256" key="1">
    <source>
        <dbReference type="ARBA" id="ARBA00022516"/>
    </source>
</evidence>
<evidence type="ECO:0000313" key="10">
    <source>
        <dbReference type="Proteomes" id="UP000503820"/>
    </source>
</evidence>
<comment type="similarity">
    <text evidence="7">Belongs to the transferase hexapeptide repeat family. LpxD subfamily.</text>
</comment>
<dbReference type="GO" id="GO:0016020">
    <property type="term" value="C:membrane"/>
    <property type="evidence" value="ECO:0007669"/>
    <property type="project" value="GOC"/>
</dbReference>
<comment type="catalytic activity">
    <reaction evidence="7">
        <text>a UDP-3-O-[(3R)-3-hydroxyacyl]-alpha-D-glucosamine + a (3R)-hydroxyacyl-[ACP] = a UDP-2-N,3-O-bis[(3R)-3-hydroxyacyl]-alpha-D-glucosamine + holo-[ACP] + H(+)</text>
        <dbReference type="Rhea" id="RHEA:53836"/>
        <dbReference type="Rhea" id="RHEA-COMP:9685"/>
        <dbReference type="Rhea" id="RHEA-COMP:9945"/>
        <dbReference type="ChEBI" id="CHEBI:15378"/>
        <dbReference type="ChEBI" id="CHEBI:64479"/>
        <dbReference type="ChEBI" id="CHEBI:78827"/>
        <dbReference type="ChEBI" id="CHEBI:137740"/>
        <dbReference type="ChEBI" id="CHEBI:137748"/>
        <dbReference type="EC" id="2.3.1.191"/>
    </reaction>
</comment>
<dbReference type="GO" id="GO:0009245">
    <property type="term" value="P:lipid A biosynthetic process"/>
    <property type="evidence" value="ECO:0007669"/>
    <property type="project" value="UniProtKB-UniRule"/>
</dbReference>
<keyword evidence="3 7" id="KW-0808">Transferase</keyword>
<comment type="subunit">
    <text evidence="7">Homotrimer.</text>
</comment>
<evidence type="ECO:0000256" key="3">
    <source>
        <dbReference type="ARBA" id="ARBA00022679"/>
    </source>
</evidence>
<sequence>MARRLSDIAAELGLDLRGEDMDVAGVNTLEAAGPDEISFLANPKYVPQLASTRAGAVICSADFAGEVKRALVSDNPYLDFGRCVSLFAKAQGTLSGVHPMACIDPAARVAEGCTVYPFAYIGPRAVVGEGTVLFPGCYVGEDCSIGRGCILYPNAVLMAGTVIGDECILHAGVVLGADGFGFVPTSFGIQKIPQIGTVQIGSDVEIGANTTIDRAVLGVTSVGDSTKIDNLVQIGHNVQMGGQCLIISQVGISGSTKVGNNVTMAGQAGIAGHLSIGDGVTLGPKAGVAKDIPAGQTMGGTPAVDKGTYMRTLSVMPKLPDMYKRLQRLEKELAELKNGAEK</sequence>
<dbReference type="InterPro" id="IPR011004">
    <property type="entry name" value="Trimer_LpxA-like_sf"/>
</dbReference>